<feature type="region of interest" description="Disordered" evidence="26">
    <location>
        <begin position="868"/>
        <end position="913"/>
    </location>
</feature>
<evidence type="ECO:0000256" key="17">
    <source>
        <dbReference type="ARBA" id="ARBA00038951"/>
    </source>
</evidence>
<evidence type="ECO:0000256" key="9">
    <source>
        <dbReference type="ARBA" id="ARBA00022964"/>
    </source>
</evidence>
<evidence type="ECO:0000256" key="6">
    <source>
        <dbReference type="ARBA" id="ARBA00022771"/>
    </source>
</evidence>
<comment type="catalytic activity">
    <reaction evidence="19">
        <text>N(6),N(6)-dimethyl-L-lysyl(36)-[histone H3] + 2 2-oxoglutarate + 2 O2 = L-lysyl(36)-[histone H3] + 2 formaldehyde + 2 succinate + 2 CO2</text>
        <dbReference type="Rhea" id="RHEA:42032"/>
        <dbReference type="Rhea" id="RHEA-COMP:9785"/>
        <dbReference type="Rhea" id="RHEA-COMP:9787"/>
        <dbReference type="ChEBI" id="CHEBI:15379"/>
        <dbReference type="ChEBI" id="CHEBI:16526"/>
        <dbReference type="ChEBI" id="CHEBI:16810"/>
        <dbReference type="ChEBI" id="CHEBI:16842"/>
        <dbReference type="ChEBI" id="CHEBI:29969"/>
        <dbReference type="ChEBI" id="CHEBI:30031"/>
        <dbReference type="ChEBI" id="CHEBI:61976"/>
        <dbReference type="EC" id="1.14.11.27"/>
    </reaction>
</comment>
<dbReference type="EC" id="1.14.11.27" evidence="4"/>
<evidence type="ECO:0000256" key="14">
    <source>
        <dbReference type="ARBA" id="ARBA00023163"/>
    </source>
</evidence>
<keyword evidence="16" id="KW-0131">Cell cycle</keyword>
<dbReference type="SMART" id="SM00249">
    <property type="entry name" value="PHD"/>
    <property type="match status" value="1"/>
</dbReference>
<dbReference type="GO" id="GO:0008270">
    <property type="term" value="F:zinc ion binding"/>
    <property type="evidence" value="ECO:0007669"/>
    <property type="project" value="UniProtKB-KW"/>
</dbReference>
<organism evidence="29 30">
    <name type="scientific">Fukomys damarensis</name>
    <name type="common">Damaraland mole rat</name>
    <name type="synonym">Cryptomys damarensis</name>
    <dbReference type="NCBI Taxonomy" id="885580"/>
    <lineage>
        <taxon>Eukaryota</taxon>
        <taxon>Metazoa</taxon>
        <taxon>Chordata</taxon>
        <taxon>Craniata</taxon>
        <taxon>Vertebrata</taxon>
        <taxon>Euteleostomi</taxon>
        <taxon>Mammalia</taxon>
        <taxon>Eutheria</taxon>
        <taxon>Euarchontoglires</taxon>
        <taxon>Glires</taxon>
        <taxon>Rodentia</taxon>
        <taxon>Hystricomorpha</taxon>
        <taxon>Bathyergidae</taxon>
        <taxon>Fukomys</taxon>
    </lineage>
</organism>
<keyword evidence="13" id="KW-0010">Activator</keyword>
<feature type="region of interest" description="Disordered" evidence="26">
    <location>
        <begin position="472"/>
        <end position="498"/>
    </location>
</feature>
<keyword evidence="10" id="KW-0560">Oxidoreductase</keyword>
<dbReference type="eggNOG" id="KOG1633">
    <property type="taxonomic scope" value="Eukaryota"/>
</dbReference>
<dbReference type="Pfam" id="PF00628">
    <property type="entry name" value="PHD"/>
    <property type="match status" value="1"/>
</dbReference>
<dbReference type="PROSITE" id="PS50016">
    <property type="entry name" value="ZF_PHD_2"/>
    <property type="match status" value="1"/>
</dbReference>
<accession>A0A091DD56</accession>
<dbReference type="PANTHER" id="PTHR23123">
    <property type="entry name" value="PHD/F-BOX CONTAINING PROTEIN"/>
    <property type="match status" value="1"/>
</dbReference>
<evidence type="ECO:0000313" key="30">
    <source>
        <dbReference type="Proteomes" id="UP000028990"/>
    </source>
</evidence>
<comment type="similarity">
    <text evidence="3">Belongs to the JHDM1 histone demethylase family. JHDM1D subfamily.</text>
</comment>
<evidence type="ECO:0000256" key="11">
    <source>
        <dbReference type="ARBA" id="ARBA00023004"/>
    </source>
</evidence>
<dbReference type="InterPro" id="IPR003347">
    <property type="entry name" value="JmjC_dom"/>
</dbReference>
<evidence type="ECO:0000256" key="8">
    <source>
        <dbReference type="ARBA" id="ARBA00022853"/>
    </source>
</evidence>
<evidence type="ECO:0000313" key="29">
    <source>
        <dbReference type="EMBL" id="KFO20696.1"/>
    </source>
</evidence>
<dbReference type="GO" id="GO:0045893">
    <property type="term" value="P:positive regulation of DNA-templated transcription"/>
    <property type="evidence" value="ECO:0007669"/>
    <property type="project" value="UniProtKB-ARBA"/>
</dbReference>
<dbReference type="FunFam" id="2.60.120.650:FF:000006">
    <property type="entry name" value="histone lysine demethylase PHF8 isoform X1"/>
    <property type="match status" value="1"/>
</dbReference>
<comment type="cofactor">
    <cofactor evidence="1">
        <name>Fe(2+)</name>
        <dbReference type="ChEBI" id="CHEBI:29033"/>
    </cofactor>
</comment>
<dbReference type="InterPro" id="IPR019787">
    <property type="entry name" value="Znf_PHD-finger"/>
</dbReference>
<sequence>MASVPVYCLCRLPYDVTRFMIECDMCQDWFHGSCVGVEEEKAAEIDLYHCPNCEVLHGPSIMKKRRGSSKGHDAHKGKPVKTGTPMFIRELRSRTFDSSDEVILKPTGSQLTVEFLEENSFSVPILVLKKDGLGMTLPSPSFTVRDVEHYVGSDKEIDVIDVARQADCKMKLGDFVKYYYSGKREKVLNVISLEFSDTRLSNLVETPKIVRKLSWVENLWPEESVFERPNVQKYCLMSVRDSYTDFHIDFGGTSVWYHVLKGEKIFYLIRPTNANLTLFECWSSSSNQNEMFFGDQVDKCYKCSVKQGQTLFIPTGWIHAVLTPVDCLAFGGNFLHSLNIEMQLKAYEIEKRLSTADLFKFPNFETICWYVGKHILDIFRGLRENRRHPASYLVHGGKALNLAFKAWTKKEALADHEDEIPETVRTVQLIKDLAREIRLVEDIFQQNVGKTSNIFGLQRIFPAGSIPLTRPAHSTSVSMSRLSLPSKSGSKKKGLKPKELFKKAERKGKESSALGPAGQLSYNLMDPYNHQALKTGCSQKAKFNMTGSCLNDSDDDSPDMDLDGNESPLALLMANGSTKRMKSLSKSRRAKMAKKAEKARLVAEQVMEDEFDLDSDDELQIDERLGKEKAALILRPKFSRKLPRAKPCSDPNRVREPGEVEFDIEEDYTTDEDMVEGVEGKLGNGSGAGGILDLLKASRQVGGPDYAALSEAPASPSTQEAIQGMLCMANLQSSSSSPATSSLQAWWTGGQDRSSGSSSSGLGTVSSSPASQRTPGKRPIKRPAYWRTESEEEEENASLDEQDSLGACFKDAEYRHVVPIQSLPSESLPLWPMFSLVHKSEEDLSCEYLTHWALVLSPSLVGIYPSLESDDDDPALKSRPKKKKNSDDAPWSPKARVTPTLPKQDRPVREGTRVASIETGLAAAAAKLAQQELQKAQKKKYIKKKPLLKEVEQPRPQDSHLSVTVPAPGVAATLHPPTSSSPLPPPEPKQDTLSGSLADHEYTARPNTFGMAQANRSTTPMAPGVFLTQRRPSVGSQSNQTGQGKRPKKGLATAKQRLGRILKIHRNGKLLL</sequence>
<evidence type="ECO:0000256" key="3">
    <source>
        <dbReference type="ARBA" id="ARBA00006942"/>
    </source>
</evidence>
<evidence type="ECO:0000256" key="5">
    <source>
        <dbReference type="ARBA" id="ARBA00022723"/>
    </source>
</evidence>
<dbReference type="GO" id="GO:0140680">
    <property type="term" value="F:histone H3K36me/H3K36me2 demethylase activity"/>
    <property type="evidence" value="ECO:0007669"/>
    <property type="project" value="UniProtKB-EC"/>
</dbReference>
<evidence type="ECO:0000256" key="25">
    <source>
        <dbReference type="PROSITE-ProRule" id="PRU00146"/>
    </source>
</evidence>
<comment type="subunit">
    <text evidence="20">Interacts with POLR1B, UBTF, SETD1A, HCFC1, E2F1 and ZNF711. Interacts with ZNF263; recruited to the SIX3 promoter along with other proteins involved in chromatin modification and transcriptional corepression where it contributes to transcriptional repression.</text>
</comment>
<name>A0A091DD56_FUKDA</name>
<feature type="region of interest" description="Disordered" evidence="26">
    <location>
        <begin position="969"/>
        <end position="994"/>
    </location>
</feature>
<dbReference type="GO" id="GO:0032259">
    <property type="term" value="P:methylation"/>
    <property type="evidence" value="ECO:0007669"/>
    <property type="project" value="UniProtKB-KW"/>
</dbReference>
<evidence type="ECO:0000256" key="21">
    <source>
        <dbReference type="ARBA" id="ARBA00071087"/>
    </source>
</evidence>
<feature type="compositionally biased region" description="Polar residues" evidence="26">
    <location>
        <begin position="1030"/>
        <end position="1043"/>
    </location>
</feature>
<keyword evidence="29" id="KW-0489">Methyltransferase</keyword>
<proteinExistence type="inferred from homology"/>
<dbReference type="SMART" id="SM00558">
    <property type="entry name" value="JmjC"/>
    <property type="match status" value="1"/>
</dbReference>
<protein>
    <recommendedName>
        <fullName evidence="21">Histone lysine demethylase PHF8</fullName>
        <ecNumber evidence="4">1.14.11.27</ecNumber>
        <ecNumber evidence="17">1.14.11.65</ecNumber>
    </recommendedName>
    <alternativeName>
        <fullName evidence="23">PHD finger protein 8</fullName>
    </alternativeName>
    <alternativeName>
        <fullName evidence="22">[histone H3]-dimethyl-L-lysine(36) demethylase PHF8</fullName>
    </alternativeName>
    <alternativeName>
        <fullName evidence="24">[histone H3]-dimethyl-L-lysine(9) demethylase PHF8</fullName>
    </alternativeName>
</protein>
<evidence type="ECO:0000256" key="13">
    <source>
        <dbReference type="ARBA" id="ARBA00023159"/>
    </source>
</evidence>
<dbReference type="FunFam" id="3.30.40.10:FF:000193">
    <property type="entry name" value="lysine-specific demethylase PHF2 isoform X1"/>
    <property type="match status" value="1"/>
</dbReference>
<dbReference type="GO" id="GO:0008168">
    <property type="term" value="F:methyltransferase activity"/>
    <property type="evidence" value="ECO:0007669"/>
    <property type="project" value="UniProtKB-KW"/>
</dbReference>
<feature type="domain" description="JmjC" evidence="28">
    <location>
        <begin position="195"/>
        <end position="351"/>
    </location>
</feature>
<evidence type="ECO:0000256" key="26">
    <source>
        <dbReference type="SAM" id="MobiDB-lite"/>
    </source>
</evidence>
<dbReference type="SUPFAM" id="SSF51197">
    <property type="entry name" value="Clavaminate synthase-like"/>
    <property type="match status" value="1"/>
</dbReference>
<dbReference type="InterPro" id="IPR041070">
    <property type="entry name" value="JHD"/>
</dbReference>
<keyword evidence="15" id="KW-0539">Nucleus</keyword>
<evidence type="ECO:0000256" key="12">
    <source>
        <dbReference type="ARBA" id="ARBA00023015"/>
    </source>
</evidence>
<feature type="domain" description="PHD-type" evidence="27">
    <location>
        <begin position="5"/>
        <end position="56"/>
    </location>
</feature>
<comment type="subcellular location">
    <subcellularLocation>
        <location evidence="2">Nucleus</location>
        <location evidence="2">Nucleolus</location>
    </subcellularLocation>
</comment>
<keyword evidence="14" id="KW-0804">Transcription</keyword>
<evidence type="ECO:0000256" key="4">
    <source>
        <dbReference type="ARBA" id="ARBA00013246"/>
    </source>
</evidence>
<dbReference type="SUPFAM" id="SSF57903">
    <property type="entry name" value="FYVE/PHD zinc finger"/>
    <property type="match status" value="1"/>
</dbReference>
<evidence type="ECO:0000256" key="15">
    <source>
        <dbReference type="ARBA" id="ARBA00023242"/>
    </source>
</evidence>
<dbReference type="Pfam" id="PF17811">
    <property type="entry name" value="JHD"/>
    <property type="match status" value="1"/>
</dbReference>
<keyword evidence="30" id="KW-1185">Reference proteome</keyword>
<evidence type="ECO:0000256" key="19">
    <source>
        <dbReference type="ARBA" id="ARBA00047915"/>
    </source>
</evidence>
<dbReference type="PROSITE" id="PS51184">
    <property type="entry name" value="JMJC"/>
    <property type="match status" value="1"/>
</dbReference>
<dbReference type="EMBL" id="KN124612">
    <property type="protein sequence ID" value="KFO20696.1"/>
    <property type="molecule type" value="Genomic_DNA"/>
</dbReference>
<evidence type="ECO:0000256" key="24">
    <source>
        <dbReference type="ARBA" id="ARBA00082441"/>
    </source>
</evidence>
<evidence type="ECO:0000259" key="28">
    <source>
        <dbReference type="PROSITE" id="PS51184"/>
    </source>
</evidence>
<keyword evidence="7" id="KW-0862">Zinc</keyword>
<evidence type="ECO:0000256" key="2">
    <source>
        <dbReference type="ARBA" id="ARBA00004604"/>
    </source>
</evidence>
<keyword evidence="11" id="KW-0408">Iron</keyword>
<keyword evidence="8" id="KW-0156">Chromatin regulator</keyword>
<keyword evidence="6 25" id="KW-0863">Zinc-finger</keyword>
<evidence type="ECO:0000256" key="23">
    <source>
        <dbReference type="ARBA" id="ARBA00081978"/>
    </source>
</evidence>
<feature type="compositionally biased region" description="Acidic residues" evidence="26">
    <location>
        <begin position="790"/>
        <end position="801"/>
    </location>
</feature>
<evidence type="ECO:0000256" key="22">
    <source>
        <dbReference type="ARBA" id="ARBA00075929"/>
    </source>
</evidence>
<dbReference type="GO" id="GO:0005730">
    <property type="term" value="C:nucleolus"/>
    <property type="evidence" value="ECO:0007669"/>
    <property type="project" value="UniProtKB-SubCell"/>
</dbReference>
<dbReference type="STRING" id="885580.ENSFDAP00000009227"/>
<evidence type="ECO:0000256" key="20">
    <source>
        <dbReference type="ARBA" id="ARBA00063802"/>
    </source>
</evidence>
<evidence type="ECO:0000256" key="1">
    <source>
        <dbReference type="ARBA" id="ARBA00001954"/>
    </source>
</evidence>
<dbReference type="InterPro" id="IPR050690">
    <property type="entry name" value="JHDM1_Histone_Demethylase"/>
</dbReference>
<dbReference type="CDD" id="cd15642">
    <property type="entry name" value="PHD_PHF8"/>
    <property type="match status" value="1"/>
</dbReference>
<feature type="compositionally biased region" description="Low complexity" evidence="26">
    <location>
        <begin position="474"/>
        <end position="488"/>
    </location>
</feature>
<keyword evidence="5" id="KW-0479">Metal-binding</keyword>
<feature type="compositionally biased region" description="Basic and acidic residues" evidence="26">
    <location>
        <begin position="903"/>
        <end position="912"/>
    </location>
</feature>
<evidence type="ECO:0000256" key="7">
    <source>
        <dbReference type="ARBA" id="ARBA00022833"/>
    </source>
</evidence>
<dbReference type="Gene3D" id="1.20.58.1360">
    <property type="match status" value="1"/>
</dbReference>
<dbReference type="InterPro" id="IPR019786">
    <property type="entry name" value="Zinc_finger_PHD-type_CS"/>
</dbReference>
<dbReference type="Proteomes" id="UP000028990">
    <property type="component" value="Unassembled WGS sequence"/>
</dbReference>
<comment type="catalytic activity">
    <reaction evidence="18">
        <text>N(6),N(6)-dimethyl-L-lysyl(9)-[histone H3] + 2 2-oxoglutarate + 2 O2 = L-lysyl(9)-[histone H3] + 2 formaldehyde + 2 succinate + 2 CO2</text>
        <dbReference type="Rhea" id="RHEA:60188"/>
        <dbReference type="Rhea" id="RHEA-COMP:15541"/>
        <dbReference type="Rhea" id="RHEA-COMP:15546"/>
        <dbReference type="ChEBI" id="CHEBI:15379"/>
        <dbReference type="ChEBI" id="CHEBI:16526"/>
        <dbReference type="ChEBI" id="CHEBI:16810"/>
        <dbReference type="ChEBI" id="CHEBI:16842"/>
        <dbReference type="ChEBI" id="CHEBI:29969"/>
        <dbReference type="ChEBI" id="CHEBI:30031"/>
        <dbReference type="ChEBI" id="CHEBI:61976"/>
        <dbReference type="EC" id="1.14.11.65"/>
    </reaction>
</comment>
<keyword evidence="29" id="KW-0808">Transferase</keyword>
<gene>
    <name evidence="29" type="ORF">H920_17921</name>
</gene>
<evidence type="ECO:0000259" key="27">
    <source>
        <dbReference type="PROSITE" id="PS50016"/>
    </source>
</evidence>
<dbReference type="AlphaFoldDB" id="A0A091DD56"/>
<feature type="region of interest" description="Disordered" evidence="26">
    <location>
        <begin position="1029"/>
        <end position="1057"/>
    </location>
</feature>
<dbReference type="PROSITE" id="PS01359">
    <property type="entry name" value="ZF_PHD_1"/>
    <property type="match status" value="1"/>
</dbReference>
<dbReference type="InterPro" id="IPR001965">
    <property type="entry name" value="Znf_PHD"/>
</dbReference>
<dbReference type="EC" id="1.14.11.65" evidence="17"/>
<dbReference type="Gene3D" id="2.60.120.650">
    <property type="entry name" value="Cupin"/>
    <property type="match status" value="1"/>
</dbReference>
<evidence type="ECO:0000256" key="10">
    <source>
        <dbReference type="ARBA" id="ARBA00023002"/>
    </source>
</evidence>
<dbReference type="FunFam" id="1.20.58.1360:FF:000001">
    <property type="entry name" value="Histone lysine demethylase PHF8"/>
    <property type="match status" value="1"/>
</dbReference>
<evidence type="ECO:0000256" key="18">
    <source>
        <dbReference type="ARBA" id="ARBA00047648"/>
    </source>
</evidence>
<reference evidence="29 30" key="1">
    <citation type="submission" date="2013-11" db="EMBL/GenBank/DDBJ databases">
        <title>The Damaraland mole rat (Fukomys damarensis) genome and evolution of African mole rats.</title>
        <authorList>
            <person name="Gladyshev V.N."/>
            <person name="Fang X."/>
        </authorList>
    </citation>
    <scope>NUCLEOTIDE SEQUENCE [LARGE SCALE GENOMIC DNA]</scope>
    <source>
        <tissue evidence="29">Liver</tissue>
    </source>
</reference>
<dbReference type="GO" id="GO:0140683">
    <property type="term" value="F:histone H3K9me/H3K9me2 demethylase activity"/>
    <property type="evidence" value="ECO:0007669"/>
    <property type="project" value="UniProtKB-EC"/>
</dbReference>
<dbReference type="InterPro" id="IPR011011">
    <property type="entry name" value="Znf_FYVE_PHD"/>
</dbReference>
<dbReference type="Pfam" id="PF02373">
    <property type="entry name" value="JmjC"/>
    <property type="match status" value="1"/>
</dbReference>
<keyword evidence="9" id="KW-0223">Dioxygenase</keyword>
<keyword evidence="12" id="KW-0805">Transcription regulation</keyword>
<feature type="region of interest" description="Disordered" evidence="26">
    <location>
        <begin position="738"/>
        <end position="801"/>
    </location>
</feature>
<evidence type="ECO:0000256" key="16">
    <source>
        <dbReference type="ARBA" id="ARBA00023306"/>
    </source>
</evidence>
<feature type="compositionally biased region" description="Low complexity" evidence="26">
    <location>
        <begin position="749"/>
        <end position="771"/>
    </location>
</feature>